<keyword evidence="4" id="KW-1185">Reference proteome</keyword>
<dbReference type="PRINTS" id="PR01270">
    <property type="entry name" value="HDASUPER"/>
</dbReference>
<sequence length="344" mass="37493">MQFGYSETCLAHDPGSRHPETPDRLRAIREGLKKKHGVEYVEAKPCDIDRMAAVHDRDYLESVEEFCADGGGNWDPDTTAVEETWDAVCHSSGLACWAVEAALEGATGRETPFSIGRPPGHHAVFDDAMGFCFVNNVAVAAQHALDSDEYDVERVAIVDWDVHHGNGTQDIFYDREDVFFVSIHEQGLYPGTGDIDETGKGDGTGTTMNVPMPAGTGDREYLTAVEGPVRHALTAYDPDLLLVSAGFDAHRHDPISRVRLSTEAYALLSDRLRTLADDTDAAFAFILEGGYGLDVLADSVSIVHETFDGREPIEPDSTCGEKARSVLEDVIDVHGLELDLEVGE</sequence>
<dbReference type="InterPro" id="IPR000286">
    <property type="entry name" value="HDACs"/>
</dbReference>
<proteinExistence type="predicted"/>
<feature type="region of interest" description="Disordered" evidence="1">
    <location>
        <begin position="1"/>
        <end position="22"/>
    </location>
</feature>
<accession>A0A1H6FSP5</accession>
<dbReference type="SUPFAM" id="SSF52768">
    <property type="entry name" value="Arginase/deacetylase"/>
    <property type="match status" value="1"/>
</dbReference>
<reference evidence="4" key="1">
    <citation type="submission" date="2016-10" db="EMBL/GenBank/DDBJ databases">
        <authorList>
            <person name="Varghese N."/>
            <person name="Submissions S."/>
        </authorList>
    </citation>
    <scope>NUCLEOTIDE SEQUENCE [LARGE SCALE GENOMIC DNA]</scope>
    <source>
        <strain evidence="4">CGMCC 1.8981</strain>
    </source>
</reference>
<evidence type="ECO:0000313" key="4">
    <source>
        <dbReference type="Proteomes" id="UP000199112"/>
    </source>
</evidence>
<dbReference type="RefSeq" id="WP_090506119.1">
    <property type="nucleotide sequence ID" value="NZ_FNWL01000001.1"/>
</dbReference>
<dbReference type="CDD" id="cd09992">
    <property type="entry name" value="HDAC_classII"/>
    <property type="match status" value="1"/>
</dbReference>
<dbReference type="InterPro" id="IPR023696">
    <property type="entry name" value="Ureohydrolase_dom_sf"/>
</dbReference>
<dbReference type="InterPro" id="IPR037138">
    <property type="entry name" value="His_deacetylse_dom_sf"/>
</dbReference>
<protein>
    <submittedName>
        <fullName evidence="3">Acetoin utilization deacetylase AcuC</fullName>
    </submittedName>
</protein>
<organism evidence="3 4">
    <name type="scientific">Natronorubrum sediminis</name>
    <dbReference type="NCBI Taxonomy" id="640943"/>
    <lineage>
        <taxon>Archaea</taxon>
        <taxon>Methanobacteriati</taxon>
        <taxon>Methanobacteriota</taxon>
        <taxon>Stenosarchaea group</taxon>
        <taxon>Halobacteria</taxon>
        <taxon>Halobacteriales</taxon>
        <taxon>Natrialbaceae</taxon>
        <taxon>Natronorubrum</taxon>
    </lineage>
</organism>
<evidence type="ECO:0000259" key="2">
    <source>
        <dbReference type="Pfam" id="PF00850"/>
    </source>
</evidence>
<dbReference type="GO" id="GO:0040029">
    <property type="term" value="P:epigenetic regulation of gene expression"/>
    <property type="evidence" value="ECO:0007669"/>
    <property type="project" value="TreeGrafter"/>
</dbReference>
<dbReference type="PANTHER" id="PTHR10625:SF10">
    <property type="entry name" value="HISTONE DEACETYLASE HDAC1"/>
    <property type="match status" value="1"/>
</dbReference>
<dbReference type="PANTHER" id="PTHR10625">
    <property type="entry name" value="HISTONE DEACETYLASE HDAC1-RELATED"/>
    <property type="match status" value="1"/>
</dbReference>
<feature type="domain" description="Histone deacetylase" evidence="2">
    <location>
        <begin position="18"/>
        <end position="304"/>
    </location>
</feature>
<dbReference type="Proteomes" id="UP000199112">
    <property type="component" value="Unassembled WGS sequence"/>
</dbReference>
<dbReference type="Pfam" id="PF00850">
    <property type="entry name" value="Hist_deacetyl"/>
    <property type="match status" value="1"/>
</dbReference>
<dbReference type="OrthoDB" id="147549at2157"/>
<dbReference type="InterPro" id="IPR023801">
    <property type="entry name" value="His_deacetylse_dom"/>
</dbReference>
<dbReference type="GO" id="GO:0004407">
    <property type="term" value="F:histone deacetylase activity"/>
    <property type="evidence" value="ECO:0007669"/>
    <property type="project" value="TreeGrafter"/>
</dbReference>
<dbReference type="EMBL" id="FNWL01000001">
    <property type="protein sequence ID" value="SEH13270.1"/>
    <property type="molecule type" value="Genomic_DNA"/>
</dbReference>
<name>A0A1H6FSP5_9EURY</name>
<dbReference type="Gene3D" id="3.40.800.20">
    <property type="entry name" value="Histone deacetylase domain"/>
    <property type="match status" value="1"/>
</dbReference>
<evidence type="ECO:0000256" key="1">
    <source>
        <dbReference type="SAM" id="MobiDB-lite"/>
    </source>
</evidence>
<dbReference type="AlphaFoldDB" id="A0A1H6FSP5"/>
<gene>
    <name evidence="3" type="ORF">SAMN04487967_1259</name>
</gene>
<evidence type="ECO:0000313" key="3">
    <source>
        <dbReference type="EMBL" id="SEH13270.1"/>
    </source>
</evidence>